<comment type="caution">
    <text evidence="1">The sequence shown here is derived from an EMBL/GenBank/DDBJ whole genome shotgun (WGS) entry which is preliminary data.</text>
</comment>
<evidence type="ECO:0008006" key="3">
    <source>
        <dbReference type="Google" id="ProtNLM"/>
    </source>
</evidence>
<dbReference type="InterPro" id="IPR016181">
    <property type="entry name" value="Acyl_CoA_acyltransferase"/>
</dbReference>
<gene>
    <name evidence="1" type="ORF">COX22_00405</name>
</gene>
<dbReference type="Gene3D" id="3.40.630.30">
    <property type="match status" value="1"/>
</dbReference>
<sequence length="534" mass="59613">METLKKNGENLNLGQKLGIASLLGGQQKSGFADSSLVNKLFHNLEDRINQAAQGAVIDLEADKYAHNGYRRFTLNADGLTVAQAVTLVSKKVQGIQGHYLFFIHTDPFFQRKGLAGQLLANFKIFLEDSGEIGLLDNIIPSTDPAAGMYQKQGWQSLGEIIGHGTVAALSRKANGVSIGAGRGKEEAGHPMVYVPARWKSAQEILRRALPEIFYQLQSKHDLIAMRQNEIFVAQTISEFKEMLSTLLVFFQDEIEAQAVSPLARYLFTRLAVKLAGFKRSIVKLAGYTGGDSIEQIAIPLPILSLPIQSYEPPAVKNKRIQIDGDWQLWMKLPRTIQEFPAQGIEALPNYFRPSLAVWLEERGKMPSYGFMIRDILSLGYDPTRLKEIPIDGEPHIFERLRLGALPAVNATNGFLAVLQTKLRGARAQEAFVRFNPPVLTIQDSGNAYVLRRKVNGVHYDEAVNLLERYQNRIFGAVARKILATVRSARELAAGLDAEQEKNLTYFVPWDLEHNQPKIMVDWSGLSYLEEVIIS</sequence>
<organism evidence="1 2">
    <name type="scientific">Candidatus Falkowbacteria bacterium CG23_combo_of_CG06-09_8_20_14_all_49_15</name>
    <dbReference type="NCBI Taxonomy" id="1974572"/>
    <lineage>
        <taxon>Bacteria</taxon>
        <taxon>Candidatus Falkowiibacteriota</taxon>
    </lineage>
</organism>
<dbReference type="EMBL" id="PCSD01000005">
    <property type="protein sequence ID" value="PIP34176.1"/>
    <property type="molecule type" value="Genomic_DNA"/>
</dbReference>
<dbReference type="AlphaFoldDB" id="A0A2G9ZLX2"/>
<reference evidence="1 2" key="1">
    <citation type="submission" date="2017-09" db="EMBL/GenBank/DDBJ databases">
        <title>Depth-based differentiation of microbial function through sediment-hosted aquifers and enrichment of novel symbionts in the deep terrestrial subsurface.</title>
        <authorList>
            <person name="Probst A.J."/>
            <person name="Ladd B."/>
            <person name="Jarett J.K."/>
            <person name="Geller-Mcgrath D.E."/>
            <person name="Sieber C.M."/>
            <person name="Emerson J.B."/>
            <person name="Anantharaman K."/>
            <person name="Thomas B.C."/>
            <person name="Malmstrom R."/>
            <person name="Stieglmeier M."/>
            <person name="Klingl A."/>
            <person name="Woyke T."/>
            <person name="Ryan C.M."/>
            <person name="Banfield J.F."/>
        </authorList>
    </citation>
    <scope>NUCLEOTIDE SEQUENCE [LARGE SCALE GENOMIC DNA]</scope>
    <source>
        <strain evidence="1">CG23_combo_of_CG06-09_8_20_14_all_49_15</strain>
    </source>
</reference>
<accession>A0A2G9ZLX2</accession>
<protein>
    <recommendedName>
        <fullName evidence="3">N-acetyltransferase domain-containing protein</fullName>
    </recommendedName>
</protein>
<evidence type="ECO:0000313" key="1">
    <source>
        <dbReference type="EMBL" id="PIP34176.1"/>
    </source>
</evidence>
<dbReference type="SUPFAM" id="SSF55729">
    <property type="entry name" value="Acyl-CoA N-acyltransferases (Nat)"/>
    <property type="match status" value="1"/>
</dbReference>
<dbReference type="Proteomes" id="UP000230729">
    <property type="component" value="Unassembled WGS sequence"/>
</dbReference>
<proteinExistence type="predicted"/>
<evidence type="ECO:0000313" key="2">
    <source>
        <dbReference type="Proteomes" id="UP000230729"/>
    </source>
</evidence>
<name>A0A2G9ZLX2_9BACT</name>